<comment type="caution">
    <text evidence="10">The sequence shown here is derived from an EMBL/GenBank/DDBJ whole genome shotgun (WGS) entry which is preliminary data.</text>
</comment>
<evidence type="ECO:0000256" key="3">
    <source>
        <dbReference type="ARBA" id="ARBA00022630"/>
    </source>
</evidence>
<dbReference type="SUPFAM" id="SSF56645">
    <property type="entry name" value="Acyl-CoA dehydrogenase NM domain-like"/>
    <property type="match status" value="1"/>
</dbReference>
<dbReference type="Proteomes" id="UP001519295">
    <property type="component" value="Unassembled WGS sequence"/>
</dbReference>
<feature type="domain" description="Acyl-CoA dehydrogenase/oxidase C-terminal" evidence="7">
    <location>
        <begin position="239"/>
        <end position="386"/>
    </location>
</feature>
<dbReference type="PANTHER" id="PTHR48083">
    <property type="entry name" value="MEDIUM-CHAIN SPECIFIC ACYL-COA DEHYDROGENASE, MITOCHONDRIAL-RELATED"/>
    <property type="match status" value="1"/>
</dbReference>
<evidence type="ECO:0000313" key="10">
    <source>
        <dbReference type="EMBL" id="MBP2370495.1"/>
    </source>
</evidence>
<dbReference type="InterPro" id="IPR009075">
    <property type="entry name" value="AcylCo_DH/oxidase_C"/>
</dbReference>
<evidence type="ECO:0000256" key="6">
    <source>
        <dbReference type="RuleBase" id="RU362125"/>
    </source>
</evidence>
<proteinExistence type="inferred from homology"/>
<dbReference type="CDD" id="cd00567">
    <property type="entry name" value="ACAD"/>
    <property type="match status" value="1"/>
</dbReference>
<dbReference type="Gene3D" id="1.20.140.10">
    <property type="entry name" value="Butyryl-CoA Dehydrogenase, subunit A, domain 3"/>
    <property type="match status" value="1"/>
</dbReference>
<evidence type="ECO:0000256" key="1">
    <source>
        <dbReference type="ARBA" id="ARBA00001974"/>
    </source>
</evidence>
<dbReference type="InterPro" id="IPR013786">
    <property type="entry name" value="AcylCoA_DH/ox_N"/>
</dbReference>
<sequence>MDFSETDEERDLRSAVAAIAGSFGSEYYLRCAREGRHTHELWAAMGEAGFLGVNVAEAYGGGGGGLVELSAVCEEAATQGAPLLLILVSAAISAEVIGEFGSEELRKRWLPGLADGSTKVVFAITEPDAGSNTHKMATHAVRDGDDWVLNGTKHYISGTDDAEAVLVVARSAGGARIDTARTGRKPDGSALLSLFVVPVDSPGLVRTPLPVDLIAPDKQHVLHFDDVRVPAGALVGAEGDGFRQVFRGLNPERITGAALGVGIARFALAKAAEYARTRQVWDVPIGAHQGVSHPLARARIETELAALMTRKAAWLHDRGLPAGEESNMAKYAAAEAAIHALDAAMQTHGGNGLASEYGFMPYWGMARLMQVAPVNREMILNHVAQHGLNLPRSY</sequence>
<comment type="similarity">
    <text evidence="2 6">Belongs to the acyl-CoA dehydrogenase family.</text>
</comment>
<evidence type="ECO:0000256" key="4">
    <source>
        <dbReference type="ARBA" id="ARBA00022827"/>
    </source>
</evidence>
<dbReference type="Gene3D" id="1.10.540.10">
    <property type="entry name" value="Acyl-CoA dehydrogenase/oxidase, N-terminal domain"/>
    <property type="match status" value="1"/>
</dbReference>
<evidence type="ECO:0000256" key="5">
    <source>
        <dbReference type="ARBA" id="ARBA00023002"/>
    </source>
</evidence>
<dbReference type="InterPro" id="IPR050741">
    <property type="entry name" value="Acyl-CoA_dehydrogenase"/>
</dbReference>
<protein>
    <submittedName>
        <fullName evidence="10">Alkylation response protein AidB-like acyl-CoA dehydrogenase</fullName>
    </submittedName>
</protein>
<dbReference type="InterPro" id="IPR046373">
    <property type="entry name" value="Acyl-CoA_Oxase/DH_mid-dom_sf"/>
</dbReference>
<dbReference type="Pfam" id="PF02771">
    <property type="entry name" value="Acyl-CoA_dh_N"/>
    <property type="match status" value="1"/>
</dbReference>
<evidence type="ECO:0000259" key="9">
    <source>
        <dbReference type="Pfam" id="PF02771"/>
    </source>
</evidence>
<keyword evidence="5 6" id="KW-0560">Oxidoreductase</keyword>
<feature type="domain" description="Acyl-CoA oxidase/dehydrogenase middle" evidence="8">
    <location>
        <begin position="122"/>
        <end position="227"/>
    </location>
</feature>
<evidence type="ECO:0000259" key="7">
    <source>
        <dbReference type="Pfam" id="PF00441"/>
    </source>
</evidence>
<comment type="cofactor">
    <cofactor evidence="1 6">
        <name>FAD</name>
        <dbReference type="ChEBI" id="CHEBI:57692"/>
    </cofactor>
</comment>
<evidence type="ECO:0000313" key="11">
    <source>
        <dbReference type="Proteomes" id="UP001519295"/>
    </source>
</evidence>
<organism evidence="10 11">
    <name type="scientific">Pseudonocardia parietis</name>
    <dbReference type="NCBI Taxonomy" id="570936"/>
    <lineage>
        <taxon>Bacteria</taxon>
        <taxon>Bacillati</taxon>
        <taxon>Actinomycetota</taxon>
        <taxon>Actinomycetes</taxon>
        <taxon>Pseudonocardiales</taxon>
        <taxon>Pseudonocardiaceae</taxon>
        <taxon>Pseudonocardia</taxon>
    </lineage>
</organism>
<evidence type="ECO:0000256" key="2">
    <source>
        <dbReference type="ARBA" id="ARBA00009347"/>
    </source>
</evidence>
<dbReference type="InterPro" id="IPR036250">
    <property type="entry name" value="AcylCo_DH-like_C"/>
</dbReference>
<evidence type="ECO:0000259" key="8">
    <source>
        <dbReference type="Pfam" id="PF02770"/>
    </source>
</evidence>
<dbReference type="PANTHER" id="PTHR48083:SF1">
    <property type="entry name" value="DEHYDROGENASE, PUTATIVE (AFU_ORTHOLOGUE AFUA_7G06510)-RELATED"/>
    <property type="match status" value="1"/>
</dbReference>
<dbReference type="Gene3D" id="2.40.110.10">
    <property type="entry name" value="Butyryl-CoA Dehydrogenase, subunit A, domain 2"/>
    <property type="match status" value="1"/>
</dbReference>
<keyword evidence="3 6" id="KW-0285">Flavoprotein</keyword>
<dbReference type="Pfam" id="PF00441">
    <property type="entry name" value="Acyl-CoA_dh_1"/>
    <property type="match status" value="1"/>
</dbReference>
<accession>A0ABS4W2W6</accession>
<gene>
    <name evidence="10" type="ORF">JOF36_006191</name>
</gene>
<dbReference type="EMBL" id="JAGINU010000001">
    <property type="protein sequence ID" value="MBP2370495.1"/>
    <property type="molecule type" value="Genomic_DNA"/>
</dbReference>
<dbReference type="RefSeq" id="WP_210033805.1">
    <property type="nucleotide sequence ID" value="NZ_JAGINU010000001.1"/>
</dbReference>
<keyword evidence="11" id="KW-1185">Reference proteome</keyword>
<feature type="domain" description="Acyl-CoA dehydrogenase/oxidase N-terminal" evidence="9">
    <location>
        <begin position="6"/>
        <end position="116"/>
    </location>
</feature>
<dbReference type="InterPro" id="IPR037069">
    <property type="entry name" value="AcylCoA_DH/ox_N_sf"/>
</dbReference>
<dbReference type="SUPFAM" id="SSF47203">
    <property type="entry name" value="Acyl-CoA dehydrogenase C-terminal domain-like"/>
    <property type="match status" value="1"/>
</dbReference>
<reference evidence="10 11" key="1">
    <citation type="submission" date="2021-03" db="EMBL/GenBank/DDBJ databases">
        <title>Sequencing the genomes of 1000 actinobacteria strains.</title>
        <authorList>
            <person name="Klenk H.-P."/>
        </authorList>
    </citation>
    <scope>NUCLEOTIDE SEQUENCE [LARGE SCALE GENOMIC DNA]</scope>
    <source>
        <strain evidence="10 11">DSM 45256</strain>
    </source>
</reference>
<dbReference type="InterPro" id="IPR006091">
    <property type="entry name" value="Acyl-CoA_Oxase/DH_mid-dom"/>
</dbReference>
<dbReference type="InterPro" id="IPR009100">
    <property type="entry name" value="AcylCoA_DH/oxidase_NM_dom_sf"/>
</dbReference>
<keyword evidence="4 6" id="KW-0274">FAD</keyword>
<dbReference type="Pfam" id="PF02770">
    <property type="entry name" value="Acyl-CoA_dh_M"/>
    <property type="match status" value="1"/>
</dbReference>
<name>A0ABS4W2W6_9PSEU</name>